<comment type="caution">
    <text evidence="1">The sequence shown here is derived from an EMBL/GenBank/DDBJ whole genome shotgun (WGS) entry which is preliminary data.</text>
</comment>
<dbReference type="Proteomes" id="UP000531561">
    <property type="component" value="Unassembled WGS sequence"/>
</dbReference>
<evidence type="ECO:0000313" key="2">
    <source>
        <dbReference type="Proteomes" id="UP000531561"/>
    </source>
</evidence>
<proteinExistence type="predicted"/>
<reference evidence="1 2" key="1">
    <citation type="journal article" date="2020" name="Phytopathology">
        <title>A high-quality genome resource of Botrytis fragariae, a new and rapidly spreading fungal pathogen causing strawberry gray mold in the U.S.A.</title>
        <authorList>
            <person name="Wu Y."/>
            <person name="Saski C.A."/>
            <person name="Schnabel G."/>
            <person name="Xiao S."/>
            <person name="Hu M."/>
        </authorList>
    </citation>
    <scope>NUCLEOTIDE SEQUENCE [LARGE SCALE GENOMIC DNA]</scope>
    <source>
        <strain evidence="1 2">BVB16</strain>
    </source>
</reference>
<keyword evidence="2" id="KW-1185">Reference proteome</keyword>
<sequence length="210" mass="24040">MRSASALGKYRGVPFNFQATPGLASLSPVKTKLTSRFLARFKIGYYSSLVVSMLCLTVASETIDWILVDHLKSIYVKNVTYKSKHSSESCQYRILRKGYILLVSIKAGNADDPIELEMNHVKFHSVTIYGDLPPFFPNVPTYEVLSYTWGECIRRIPCMSFFGHFVYHLHFLVVYPSTRSWHSAWQVLNGANESNGWYLVEICTEYKSLQ</sequence>
<name>A0A8H6B2T2_9HELO</name>
<protein>
    <submittedName>
        <fullName evidence="1">Uncharacterized protein</fullName>
    </submittedName>
</protein>
<dbReference type="RefSeq" id="XP_037197055.1">
    <property type="nucleotide sequence ID" value="XM_037330722.1"/>
</dbReference>
<evidence type="ECO:0000313" key="1">
    <source>
        <dbReference type="EMBL" id="KAF5878110.1"/>
    </source>
</evidence>
<gene>
    <name evidence="1" type="ORF">Bfra_000277</name>
</gene>
<dbReference type="EMBL" id="JABFCT010000002">
    <property type="protein sequence ID" value="KAF5878110.1"/>
    <property type="molecule type" value="Genomic_DNA"/>
</dbReference>
<organism evidence="1 2">
    <name type="scientific">Botrytis fragariae</name>
    <dbReference type="NCBI Taxonomy" id="1964551"/>
    <lineage>
        <taxon>Eukaryota</taxon>
        <taxon>Fungi</taxon>
        <taxon>Dikarya</taxon>
        <taxon>Ascomycota</taxon>
        <taxon>Pezizomycotina</taxon>
        <taxon>Leotiomycetes</taxon>
        <taxon>Helotiales</taxon>
        <taxon>Sclerotiniaceae</taxon>
        <taxon>Botrytis</taxon>
    </lineage>
</organism>
<dbReference type="GeneID" id="59254414"/>
<dbReference type="AlphaFoldDB" id="A0A8H6B2T2"/>
<accession>A0A8H6B2T2</accession>